<dbReference type="Proteomes" id="UP000019402">
    <property type="component" value="Unassembled WGS sequence"/>
</dbReference>
<dbReference type="OrthoDB" id="1119203at2"/>
<feature type="chain" id="PRO_5004907255" evidence="1">
    <location>
        <begin position="24"/>
        <end position="149"/>
    </location>
</feature>
<evidence type="ECO:0000256" key="1">
    <source>
        <dbReference type="SAM" id="SignalP"/>
    </source>
</evidence>
<keyword evidence="3" id="KW-1185">Reference proteome</keyword>
<organism evidence="2 3">
    <name type="scientific">Saccharicrinis fermentans DSM 9555 = JCM 21142</name>
    <dbReference type="NCBI Taxonomy" id="869213"/>
    <lineage>
        <taxon>Bacteria</taxon>
        <taxon>Pseudomonadati</taxon>
        <taxon>Bacteroidota</taxon>
        <taxon>Bacteroidia</taxon>
        <taxon>Marinilabiliales</taxon>
        <taxon>Marinilabiliaceae</taxon>
        <taxon>Saccharicrinis</taxon>
    </lineage>
</organism>
<feature type="signal peptide" evidence="1">
    <location>
        <begin position="1"/>
        <end position="23"/>
    </location>
</feature>
<dbReference type="eggNOG" id="ENOG5034692">
    <property type="taxonomic scope" value="Bacteria"/>
</dbReference>
<sequence>MKKAFLLGLLVFALYLTPNLCMAQCASFAKNVGKVKLGEFIHDGNYNATVLGTGETAELYKTFFAGQKYRVAISKIESLPNIHFRLVDKDNHILFDNKEHDFTDVWDFTVETTQMLILKLKVLDDFSNNENTTKGCVAVLFGIEKDKKK</sequence>
<evidence type="ECO:0000313" key="3">
    <source>
        <dbReference type="Proteomes" id="UP000019402"/>
    </source>
</evidence>
<dbReference type="EMBL" id="BAMD01000008">
    <property type="protein sequence ID" value="GAF02331.1"/>
    <property type="molecule type" value="Genomic_DNA"/>
</dbReference>
<dbReference type="AlphaFoldDB" id="W7YCZ7"/>
<gene>
    <name evidence="2" type="ORF">JCM21142_3965</name>
</gene>
<reference evidence="2 3" key="1">
    <citation type="journal article" date="2014" name="Genome Announc.">
        <title>Draft Genome Sequence of Cytophaga fermentans JCM 21142T, a Facultative Anaerobe Isolated from Marine Mud.</title>
        <authorList>
            <person name="Starns D."/>
            <person name="Oshima K."/>
            <person name="Suda W."/>
            <person name="Iino T."/>
            <person name="Yuki M."/>
            <person name="Inoue J."/>
            <person name="Kitamura K."/>
            <person name="Iida T."/>
            <person name="Darby A."/>
            <person name="Hattori M."/>
            <person name="Ohkuma M."/>
        </authorList>
    </citation>
    <scope>NUCLEOTIDE SEQUENCE [LARGE SCALE GENOMIC DNA]</scope>
    <source>
        <strain evidence="2 3">JCM 21142</strain>
    </source>
</reference>
<evidence type="ECO:0000313" key="2">
    <source>
        <dbReference type="EMBL" id="GAF02331.1"/>
    </source>
</evidence>
<keyword evidence="1" id="KW-0732">Signal</keyword>
<proteinExistence type="predicted"/>
<comment type="caution">
    <text evidence="2">The sequence shown here is derived from an EMBL/GenBank/DDBJ whole genome shotgun (WGS) entry which is preliminary data.</text>
</comment>
<name>W7YCZ7_9BACT</name>
<accession>W7YCZ7</accession>
<protein>
    <submittedName>
        <fullName evidence="2">Uncharacterized protein</fullName>
    </submittedName>
</protein>